<dbReference type="InterPro" id="IPR000560">
    <property type="entry name" value="His_Pase_clade-2"/>
</dbReference>
<comment type="catalytic activity">
    <reaction evidence="1">
        <text>a phosphate monoester + H2O = an alcohol + phosphate</text>
        <dbReference type="Rhea" id="RHEA:15017"/>
        <dbReference type="ChEBI" id="CHEBI:15377"/>
        <dbReference type="ChEBI" id="CHEBI:30879"/>
        <dbReference type="ChEBI" id="CHEBI:43474"/>
        <dbReference type="ChEBI" id="CHEBI:67140"/>
        <dbReference type="EC" id="3.1.3.2"/>
    </reaction>
</comment>
<accession>A0AAD5MLZ8</accession>
<dbReference type="InterPro" id="IPR029033">
    <property type="entry name" value="His_PPase_superfam"/>
</dbReference>
<dbReference type="InterPro" id="IPR050645">
    <property type="entry name" value="Histidine_acid_phosphatase"/>
</dbReference>
<comment type="similarity">
    <text evidence="2">Belongs to the histidine acid phosphatase family.</text>
</comment>
<protein>
    <submittedName>
        <fullName evidence="4">Uncharacterized protein</fullName>
    </submittedName>
</protein>
<proteinExistence type="inferred from homology"/>
<reference evidence="4" key="1">
    <citation type="submission" date="2021-06" db="EMBL/GenBank/DDBJ databases">
        <title>Parelaphostrongylus tenuis whole genome reference sequence.</title>
        <authorList>
            <person name="Garwood T.J."/>
            <person name="Larsen P.A."/>
            <person name="Fountain-Jones N.M."/>
            <person name="Garbe J.R."/>
            <person name="Macchietto M.G."/>
            <person name="Kania S.A."/>
            <person name="Gerhold R.W."/>
            <person name="Richards J.E."/>
            <person name="Wolf T.M."/>
        </authorList>
    </citation>
    <scope>NUCLEOTIDE SEQUENCE</scope>
    <source>
        <strain evidence="4">MNPRO001-30</strain>
        <tissue evidence="4">Meninges</tissue>
    </source>
</reference>
<dbReference type="AlphaFoldDB" id="A0AAD5MLZ8"/>
<dbReference type="PANTHER" id="PTHR11567:SF34">
    <property type="entry name" value="INTESTINAL ACID PHOSPHATASE"/>
    <property type="match status" value="1"/>
</dbReference>
<feature type="chain" id="PRO_5042008245" evidence="3">
    <location>
        <begin position="27"/>
        <end position="166"/>
    </location>
</feature>
<dbReference type="GO" id="GO:0003993">
    <property type="term" value="F:acid phosphatase activity"/>
    <property type="evidence" value="ECO:0007669"/>
    <property type="project" value="UniProtKB-EC"/>
</dbReference>
<evidence type="ECO:0000313" key="5">
    <source>
        <dbReference type="Proteomes" id="UP001196413"/>
    </source>
</evidence>
<dbReference type="InterPro" id="IPR033379">
    <property type="entry name" value="Acid_Pase_AS"/>
</dbReference>
<feature type="signal peptide" evidence="3">
    <location>
        <begin position="1"/>
        <end position="26"/>
    </location>
</feature>
<dbReference type="Proteomes" id="UP001196413">
    <property type="component" value="Unassembled WGS sequence"/>
</dbReference>
<evidence type="ECO:0000313" key="4">
    <source>
        <dbReference type="EMBL" id="KAJ1350059.1"/>
    </source>
</evidence>
<evidence type="ECO:0000256" key="2">
    <source>
        <dbReference type="ARBA" id="ARBA00005375"/>
    </source>
</evidence>
<dbReference type="Gene3D" id="3.40.50.1240">
    <property type="entry name" value="Phosphoglycerate mutase-like"/>
    <property type="match status" value="1"/>
</dbReference>
<dbReference type="PROSITE" id="PS00616">
    <property type="entry name" value="HIS_ACID_PHOSPHAT_1"/>
    <property type="match status" value="1"/>
</dbReference>
<evidence type="ECO:0000256" key="3">
    <source>
        <dbReference type="SAM" id="SignalP"/>
    </source>
</evidence>
<organism evidence="4 5">
    <name type="scientific">Parelaphostrongylus tenuis</name>
    <name type="common">Meningeal worm</name>
    <dbReference type="NCBI Taxonomy" id="148309"/>
    <lineage>
        <taxon>Eukaryota</taxon>
        <taxon>Metazoa</taxon>
        <taxon>Ecdysozoa</taxon>
        <taxon>Nematoda</taxon>
        <taxon>Chromadorea</taxon>
        <taxon>Rhabditida</taxon>
        <taxon>Rhabditina</taxon>
        <taxon>Rhabditomorpha</taxon>
        <taxon>Strongyloidea</taxon>
        <taxon>Metastrongylidae</taxon>
        <taxon>Parelaphostrongylus</taxon>
    </lineage>
</organism>
<keyword evidence="3" id="KW-0732">Signal</keyword>
<dbReference type="PANTHER" id="PTHR11567">
    <property type="entry name" value="ACID PHOSPHATASE-RELATED"/>
    <property type="match status" value="1"/>
</dbReference>
<dbReference type="EMBL" id="JAHQIW010000792">
    <property type="protein sequence ID" value="KAJ1350059.1"/>
    <property type="molecule type" value="Genomic_DNA"/>
</dbReference>
<evidence type="ECO:0000256" key="1">
    <source>
        <dbReference type="ARBA" id="ARBA00000032"/>
    </source>
</evidence>
<gene>
    <name evidence="4" type="ORF">KIN20_005766</name>
</gene>
<name>A0AAD5MLZ8_PARTN</name>
<dbReference type="Pfam" id="PF00328">
    <property type="entry name" value="His_Phos_2"/>
    <property type="match status" value="1"/>
</dbReference>
<keyword evidence="5" id="KW-1185">Reference proteome</keyword>
<dbReference type="CDD" id="cd07061">
    <property type="entry name" value="HP_HAP_like"/>
    <property type="match status" value="1"/>
</dbReference>
<dbReference type="SUPFAM" id="SSF53254">
    <property type="entry name" value="Phosphoglycerate mutase-like"/>
    <property type="match status" value="1"/>
</dbReference>
<sequence length="166" mass="18971">MVVDSLAPVLLASLFLVEQQLQISAARELVFVQAIWRHGDRAPQSLPYPRDPYNETAWQRGWGQLTNLGMQQMNELGIFFRKRYDFFISSHFVPSEVYIRSSDSDRALTSAQAFLAGFYPASDSFEWESGNHWQPIPIHAASPGELDLETSMAFFRSQKRSTSSYE</sequence>
<comment type="caution">
    <text evidence="4">The sequence shown here is derived from an EMBL/GenBank/DDBJ whole genome shotgun (WGS) entry which is preliminary data.</text>
</comment>